<dbReference type="PROSITE" id="PS00675">
    <property type="entry name" value="SIGMA54_INTERACT_1"/>
    <property type="match status" value="1"/>
</dbReference>
<protein>
    <recommendedName>
        <fullName evidence="2">G domain-containing protein</fullName>
    </recommendedName>
</protein>
<dbReference type="InterPro" id="IPR027417">
    <property type="entry name" value="P-loop_NTPase"/>
</dbReference>
<name>A0A2N3MY29_9PEZI</name>
<dbReference type="Pfam" id="PF01926">
    <property type="entry name" value="MMR_HSR1"/>
    <property type="match status" value="1"/>
</dbReference>
<dbReference type="Gene3D" id="3.40.50.300">
    <property type="entry name" value="P-loop containing nucleotide triphosphate hydrolases"/>
    <property type="match status" value="1"/>
</dbReference>
<evidence type="ECO:0000259" key="2">
    <source>
        <dbReference type="Pfam" id="PF01926"/>
    </source>
</evidence>
<keyword evidence="4" id="KW-1185">Reference proteome</keyword>
<dbReference type="CDD" id="cd00882">
    <property type="entry name" value="Ras_like_GTPase"/>
    <property type="match status" value="1"/>
</dbReference>
<dbReference type="VEuPathDB" id="FungiDB:jhhlp_008456"/>
<sequence>MTERIPSGQDPSSKRELSNNIPSKPLKLDPNIEWAFFDNDGIEASESEHEGDGDPVTDHDEIISNPNSSTSWGYKKLVRLVKKAKGAASRPVIAFIKKHLQGTKLILVMGQSGTGKTTMLKELTGLDLHIGDTMASGTLQYHVCPAVIDGEQYIFVDTAGFGAADLNNMANFHDIMSCLSILGPFVTIVGVLYVYGPPNQRISVEDQRAVRWIQCFCGPEFFGNVTFVTSHWDQYSADGFEDAWRRLEHLEQAEDVRRILNPPGHYHAGSTYHHGLPGGQGTIESYRDVLSYKRQPGERGDELRNLIRRQYAEVEPARLQIVREMEQGVPILETQAAKVLSSDLDQTAVRILDDRAVLVSSSEQKIPSATQGSSAPVHEEKTEPQNSNTEPKLLKDSGAAKAEQTKPKEERSWFQKLMWWFRVASAAASYFKEAREAEHESSNRPGSKPGPAWNLWDAVKNWWSDSY</sequence>
<feature type="compositionally biased region" description="Polar residues" evidence="1">
    <location>
        <begin position="360"/>
        <end position="374"/>
    </location>
</feature>
<feature type="domain" description="G" evidence="2">
    <location>
        <begin position="106"/>
        <end position="162"/>
    </location>
</feature>
<accession>A0A2N3MY29</accession>
<evidence type="ECO:0000256" key="1">
    <source>
        <dbReference type="SAM" id="MobiDB-lite"/>
    </source>
</evidence>
<dbReference type="InterPro" id="IPR006073">
    <property type="entry name" value="GTP-bd"/>
</dbReference>
<dbReference type="SUPFAM" id="SSF52540">
    <property type="entry name" value="P-loop containing nucleoside triphosphate hydrolases"/>
    <property type="match status" value="1"/>
</dbReference>
<dbReference type="InParanoid" id="A0A2N3MY29"/>
<dbReference type="AlphaFoldDB" id="A0A2N3MY29"/>
<reference evidence="3 4" key="1">
    <citation type="journal article" date="2017" name="G3 (Bethesda)">
        <title>First Draft Genome Sequence of the Pathogenic Fungus Lomentospora prolificans (Formerly Scedosporium prolificans).</title>
        <authorList>
            <person name="Luo R."/>
            <person name="Zimin A."/>
            <person name="Workman R."/>
            <person name="Fan Y."/>
            <person name="Pertea G."/>
            <person name="Grossman N."/>
            <person name="Wear M.P."/>
            <person name="Jia B."/>
            <person name="Miller H."/>
            <person name="Casadevall A."/>
            <person name="Timp W."/>
            <person name="Zhang S.X."/>
            <person name="Salzberg S.L."/>
        </authorList>
    </citation>
    <scope>NUCLEOTIDE SEQUENCE [LARGE SCALE GENOMIC DNA]</scope>
    <source>
        <strain evidence="3 4">JHH-5317</strain>
    </source>
</reference>
<feature type="region of interest" description="Disordered" evidence="1">
    <location>
        <begin position="1"/>
        <end position="27"/>
    </location>
</feature>
<comment type="caution">
    <text evidence="3">The sequence shown here is derived from an EMBL/GenBank/DDBJ whole genome shotgun (WGS) entry which is preliminary data.</text>
</comment>
<organism evidence="3 4">
    <name type="scientific">Lomentospora prolificans</name>
    <dbReference type="NCBI Taxonomy" id="41688"/>
    <lineage>
        <taxon>Eukaryota</taxon>
        <taxon>Fungi</taxon>
        <taxon>Dikarya</taxon>
        <taxon>Ascomycota</taxon>
        <taxon>Pezizomycotina</taxon>
        <taxon>Sordariomycetes</taxon>
        <taxon>Hypocreomycetidae</taxon>
        <taxon>Microascales</taxon>
        <taxon>Microascaceae</taxon>
        <taxon>Lomentospora</taxon>
    </lineage>
</organism>
<dbReference type="EMBL" id="NLAX01001623">
    <property type="protein sequence ID" value="PKS05089.1"/>
    <property type="molecule type" value="Genomic_DNA"/>
</dbReference>
<dbReference type="Proteomes" id="UP000233524">
    <property type="component" value="Unassembled WGS sequence"/>
</dbReference>
<dbReference type="InterPro" id="IPR025662">
    <property type="entry name" value="Sigma_54_int_dom_ATP-bd_1"/>
</dbReference>
<dbReference type="OrthoDB" id="8954335at2759"/>
<feature type="region of interest" description="Disordered" evidence="1">
    <location>
        <begin position="360"/>
        <end position="408"/>
    </location>
</feature>
<proteinExistence type="predicted"/>
<dbReference type="STRING" id="41688.A0A2N3MY29"/>
<evidence type="ECO:0000313" key="4">
    <source>
        <dbReference type="Proteomes" id="UP000233524"/>
    </source>
</evidence>
<gene>
    <name evidence="3" type="ORF">jhhlp_008456</name>
</gene>
<evidence type="ECO:0000313" key="3">
    <source>
        <dbReference type="EMBL" id="PKS05089.1"/>
    </source>
</evidence>
<dbReference type="GO" id="GO:0005525">
    <property type="term" value="F:GTP binding"/>
    <property type="evidence" value="ECO:0007669"/>
    <property type="project" value="InterPro"/>
</dbReference>